<accession>A0A3M7SB77</accession>
<dbReference type="AlphaFoldDB" id="A0A3M7SB77"/>
<reference evidence="1 2" key="1">
    <citation type="journal article" date="2018" name="Sci. Rep.">
        <title>Genomic signatures of local adaptation to the degree of environmental predictability in rotifers.</title>
        <authorList>
            <person name="Franch-Gras L."/>
            <person name="Hahn C."/>
            <person name="Garcia-Roger E.M."/>
            <person name="Carmona M.J."/>
            <person name="Serra M."/>
            <person name="Gomez A."/>
        </authorList>
    </citation>
    <scope>NUCLEOTIDE SEQUENCE [LARGE SCALE GENOMIC DNA]</scope>
    <source>
        <strain evidence="1">HYR1</strain>
    </source>
</reference>
<gene>
    <name evidence="1" type="ORF">BpHYR1_008430</name>
</gene>
<name>A0A3M7SB77_BRAPC</name>
<evidence type="ECO:0000313" key="2">
    <source>
        <dbReference type="Proteomes" id="UP000276133"/>
    </source>
</evidence>
<keyword evidence="2" id="KW-1185">Reference proteome</keyword>
<dbReference type="EMBL" id="REGN01001707">
    <property type="protein sequence ID" value="RNA33046.1"/>
    <property type="molecule type" value="Genomic_DNA"/>
</dbReference>
<proteinExistence type="predicted"/>
<protein>
    <submittedName>
        <fullName evidence="1">Uncharacterized protein</fullName>
    </submittedName>
</protein>
<sequence>MFAKINAAVDYQIMFTKSKYKNFKVILNNHIEITQWNFTLIMKINNLCIDIFIILIFTLLSVKHGTISYSAKIHAQNELHLIQILKKAKKNKRSTLANRNNFLTNKKSSKRHLFRKSVNMTYELCFYFNIIAKLEMVYLKKDLINKIDNFLNGRSQKSYELLQPVI</sequence>
<comment type="caution">
    <text evidence="1">The sequence shown here is derived from an EMBL/GenBank/DDBJ whole genome shotgun (WGS) entry which is preliminary data.</text>
</comment>
<organism evidence="1 2">
    <name type="scientific">Brachionus plicatilis</name>
    <name type="common">Marine rotifer</name>
    <name type="synonym">Brachionus muelleri</name>
    <dbReference type="NCBI Taxonomy" id="10195"/>
    <lineage>
        <taxon>Eukaryota</taxon>
        <taxon>Metazoa</taxon>
        <taxon>Spiralia</taxon>
        <taxon>Gnathifera</taxon>
        <taxon>Rotifera</taxon>
        <taxon>Eurotatoria</taxon>
        <taxon>Monogononta</taxon>
        <taxon>Pseudotrocha</taxon>
        <taxon>Ploima</taxon>
        <taxon>Brachionidae</taxon>
        <taxon>Brachionus</taxon>
    </lineage>
</organism>
<evidence type="ECO:0000313" key="1">
    <source>
        <dbReference type="EMBL" id="RNA33046.1"/>
    </source>
</evidence>
<dbReference type="Proteomes" id="UP000276133">
    <property type="component" value="Unassembled WGS sequence"/>
</dbReference>